<dbReference type="STRING" id="48467.SAMN02745166_00803"/>
<feature type="transmembrane region" description="Helical" evidence="7">
    <location>
        <begin position="15"/>
        <end position="35"/>
    </location>
</feature>
<evidence type="ECO:0000256" key="4">
    <source>
        <dbReference type="ARBA" id="ARBA00022989"/>
    </source>
</evidence>
<dbReference type="CDD" id="cd06550">
    <property type="entry name" value="TM_ABC_iron-siderophores_like"/>
    <property type="match status" value="1"/>
</dbReference>
<dbReference type="Gene3D" id="1.10.3470.10">
    <property type="entry name" value="ABC transporter involved in vitamin B12 uptake, BtuC"/>
    <property type="match status" value="1"/>
</dbReference>
<dbReference type="PANTHER" id="PTHR30477:SF24">
    <property type="entry name" value="IRON TRANSPORT SYSTEM MEMBRANE PROTEIN HI_0359-RELATED"/>
    <property type="match status" value="1"/>
</dbReference>
<dbReference type="GO" id="GO:0010043">
    <property type="term" value="P:response to zinc ion"/>
    <property type="evidence" value="ECO:0007669"/>
    <property type="project" value="TreeGrafter"/>
</dbReference>
<feature type="transmembrane region" description="Helical" evidence="7">
    <location>
        <begin position="162"/>
        <end position="186"/>
    </location>
</feature>
<dbReference type="OrthoDB" id="9788905at2"/>
<keyword evidence="9" id="KW-1185">Reference proteome</keyword>
<evidence type="ECO:0000256" key="6">
    <source>
        <dbReference type="RuleBase" id="RU003943"/>
    </source>
</evidence>
<dbReference type="EMBL" id="FUYE01000002">
    <property type="protein sequence ID" value="SKA81742.1"/>
    <property type="molecule type" value="Genomic_DNA"/>
</dbReference>
<feature type="transmembrane region" description="Helical" evidence="7">
    <location>
        <begin position="219"/>
        <end position="237"/>
    </location>
</feature>
<keyword evidence="4 7" id="KW-1133">Transmembrane helix</keyword>
<feature type="transmembrane region" description="Helical" evidence="7">
    <location>
        <begin position="92"/>
        <end position="113"/>
    </location>
</feature>
<dbReference type="PANTHER" id="PTHR30477">
    <property type="entry name" value="ABC-TRANSPORTER METAL-BINDING PROTEIN"/>
    <property type="match status" value="1"/>
</dbReference>
<dbReference type="Pfam" id="PF00950">
    <property type="entry name" value="ABC-3"/>
    <property type="match status" value="1"/>
</dbReference>
<evidence type="ECO:0000256" key="7">
    <source>
        <dbReference type="SAM" id="Phobius"/>
    </source>
</evidence>
<sequence>MNWLDPFRYSFMNEALLTGAVVGAVCAVLSCYLVLKGWSLMGDAISHAVLPGVVIAYMLGLPLALGAFASGLFCAIATGWIRSNSRIKEDTVMGIVFTGLFALGLVLFTKVQSEAHLNHILFGNILGIEKAEMLQTLITAIVTLVVVLLLRKDLLLFCFDVGHARSIGLATGGLYYLFLSLLAATIVASMQAVGIILVVAMLVIPGCTARLLTDRFDRMLLVAVSVSVVASSLGVYVSFFINASTAACMVLAQSLFFTLAFFAGPKYGWLAIRNQRRSSGKARTALGAPEMARNGGL</sequence>
<feature type="transmembrane region" description="Helical" evidence="7">
    <location>
        <begin position="55"/>
        <end position="80"/>
    </location>
</feature>
<feature type="transmembrane region" description="Helical" evidence="7">
    <location>
        <begin position="133"/>
        <end position="150"/>
    </location>
</feature>
<comment type="subcellular location">
    <subcellularLocation>
        <location evidence="6">Cell membrane</location>
        <topology evidence="6">Multi-pass membrane protein</topology>
    </subcellularLocation>
    <subcellularLocation>
        <location evidence="1">Membrane</location>
        <topology evidence="1">Multi-pass membrane protein</topology>
    </subcellularLocation>
</comment>
<feature type="transmembrane region" description="Helical" evidence="7">
    <location>
        <begin position="243"/>
        <end position="263"/>
    </location>
</feature>
<dbReference type="InterPro" id="IPR037294">
    <property type="entry name" value="ABC_BtuC-like"/>
</dbReference>
<feature type="transmembrane region" description="Helical" evidence="7">
    <location>
        <begin position="192"/>
        <end position="212"/>
    </location>
</feature>
<dbReference type="RefSeq" id="WP_078812003.1">
    <property type="nucleotide sequence ID" value="NZ_FUYE01000002.1"/>
</dbReference>
<reference evidence="9" key="1">
    <citation type="submission" date="2017-02" db="EMBL/GenBank/DDBJ databases">
        <authorList>
            <person name="Varghese N."/>
            <person name="Submissions S."/>
        </authorList>
    </citation>
    <scope>NUCLEOTIDE SEQUENCE [LARGE SCALE GENOMIC DNA]</scope>
    <source>
        <strain evidence="9">ATCC 700200</strain>
    </source>
</reference>
<evidence type="ECO:0000313" key="9">
    <source>
        <dbReference type="Proteomes" id="UP000190774"/>
    </source>
</evidence>
<comment type="similarity">
    <text evidence="2 6">Belongs to the ABC-3 integral membrane protein family.</text>
</comment>
<gene>
    <name evidence="8" type="ORF">SAMN02745166_00803</name>
</gene>
<dbReference type="AlphaFoldDB" id="A0A1T4WWI9"/>
<dbReference type="GO" id="GO:0043190">
    <property type="term" value="C:ATP-binding cassette (ABC) transporter complex"/>
    <property type="evidence" value="ECO:0007669"/>
    <property type="project" value="InterPro"/>
</dbReference>
<proteinExistence type="inferred from homology"/>
<evidence type="ECO:0000256" key="2">
    <source>
        <dbReference type="ARBA" id="ARBA00008034"/>
    </source>
</evidence>
<name>A0A1T4WWI9_9BACT</name>
<organism evidence="8 9">
    <name type="scientific">Prosthecobacter debontii</name>
    <dbReference type="NCBI Taxonomy" id="48467"/>
    <lineage>
        <taxon>Bacteria</taxon>
        <taxon>Pseudomonadati</taxon>
        <taxon>Verrucomicrobiota</taxon>
        <taxon>Verrucomicrobiia</taxon>
        <taxon>Verrucomicrobiales</taxon>
        <taxon>Verrucomicrobiaceae</taxon>
        <taxon>Prosthecobacter</taxon>
    </lineage>
</organism>
<evidence type="ECO:0000256" key="5">
    <source>
        <dbReference type="ARBA" id="ARBA00023136"/>
    </source>
</evidence>
<keyword evidence="3 6" id="KW-0812">Transmembrane</keyword>
<evidence type="ECO:0000256" key="3">
    <source>
        <dbReference type="ARBA" id="ARBA00022692"/>
    </source>
</evidence>
<dbReference type="InterPro" id="IPR001626">
    <property type="entry name" value="ABC_TroCD"/>
</dbReference>
<dbReference type="FunFam" id="1.10.3470.10:FF:000003">
    <property type="entry name" value="Iron ABC transporter permease SitD"/>
    <property type="match status" value="1"/>
</dbReference>
<accession>A0A1T4WWI9</accession>
<dbReference type="GO" id="GO:0055085">
    <property type="term" value="P:transmembrane transport"/>
    <property type="evidence" value="ECO:0007669"/>
    <property type="project" value="InterPro"/>
</dbReference>
<evidence type="ECO:0000256" key="1">
    <source>
        <dbReference type="ARBA" id="ARBA00004141"/>
    </source>
</evidence>
<dbReference type="Proteomes" id="UP000190774">
    <property type="component" value="Unassembled WGS sequence"/>
</dbReference>
<keyword evidence="5 7" id="KW-0472">Membrane</keyword>
<protein>
    <submittedName>
        <fullName evidence="8">Manganese/iron transport system permease protein</fullName>
    </submittedName>
</protein>
<keyword evidence="6" id="KW-0813">Transport</keyword>
<dbReference type="GO" id="GO:0071281">
    <property type="term" value="P:cellular response to iron ion"/>
    <property type="evidence" value="ECO:0007669"/>
    <property type="project" value="UniProtKB-ARBA"/>
</dbReference>
<evidence type="ECO:0000313" key="8">
    <source>
        <dbReference type="EMBL" id="SKA81742.1"/>
    </source>
</evidence>
<dbReference type="SUPFAM" id="SSF81345">
    <property type="entry name" value="ABC transporter involved in vitamin B12 uptake, BtuC"/>
    <property type="match status" value="1"/>
</dbReference>